<feature type="compositionally biased region" description="Low complexity" evidence="1">
    <location>
        <begin position="29"/>
        <end position="44"/>
    </location>
</feature>
<dbReference type="EMBL" id="JABFTP020000185">
    <property type="protein sequence ID" value="KAL3288009.1"/>
    <property type="molecule type" value="Genomic_DNA"/>
</dbReference>
<dbReference type="AlphaFoldDB" id="A0ABD2PB22"/>
<feature type="compositionally biased region" description="Acidic residues" evidence="1">
    <location>
        <begin position="221"/>
        <end position="231"/>
    </location>
</feature>
<evidence type="ECO:0000256" key="1">
    <source>
        <dbReference type="SAM" id="MobiDB-lite"/>
    </source>
</evidence>
<comment type="caution">
    <text evidence="2">The sequence shown here is derived from an EMBL/GenBank/DDBJ whole genome shotgun (WGS) entry which is preliminary data.</text>
</comment>
<feature type="compositionally biased region" description="Basic and acidic residues" evidence="1">
    <location>
        <begin position="207"/>
        <end position="220"/>
    </location>
</feature>
<keyword evidence="3" id="KW-1185">Reference proteome</keyword>
<gene>
    <name evidence="2" type="ORF">HHI36_002461</name>
</gene>
<feature type="region of interest" description="Disordered" evidence="1">
    <location>
        <begin position="1"/>
        <end position="66"/>
    </location>
</feature>
<proteinExistence type="predicted"/>
<evidence type="ECO:0000313" key="3">
    <source>
        <dbReference type="Proteomes" id="UP001516400"/>
    </source>
</evidence>
<dbReference type="Proteomes" id="UP001516400">
    <property type="component" value="Unassembled WGS sequence"/>
</dbReference>
<organism evidence="2 3">
    <name type="scientific">Cryptolaemus montrouzieri</name>
    <dbReference type="NCBI Taxonomy" id="559131"/>
    <lineage>
        <taxon>Eukaryota</taxon>
        <taxon>Metazoa</taxon>
        <taxon>Ecdysozoa</taxon>
        <taxon>Arthropoda</taxon>
        <taxon>Hexapoda</taxon>
        <taxon>Insecta</taxon>
        <taxon>Pterygota</taxon>
        <taxon>Neoptera</taxon>
        <taxon>Endopterygota</taxon>
        <taxon>Coleoptera</taxon>
        <taxon>Polyphaga</taxon>
        <taxon>Cucujiformia</taxon>
        <taxon>Coccinelloidea</taxon>
        <taxon>Coccinellidae</taxon>
        <taxon>Scymninae</taxon>
        <taxon>Scymnini</taxon>
        <taxon>Cryptolaemus</taxon>
    </lineage>
</organism>
<feature type="compositionally biased region" description="Basic residues" evidence="1">
    <location>
        <begin position="196"/>
        <end position="206"/>
    </location>
</feature>
<name>A0ABD2PB22_9CUCU</name>
<dbReference type="CDD" id="cd15517">
    <property type="entry name" value="PHD_TCF19_like"/>
    <property type="match status" value="1"/>
</dbReference>
<feature type="non-terminal residue" evidence="2">
    <location>
        <position position="267"/>
    </location>
</feature>
<evidence type="ECO:0000313" key="2">
    <source>
        <dbReference type="EMBL" id="KAL3288009.1"/>
    </source>
</evidence>
<sequence>FSGSYVTDRPVPSSHNIAGSSTTDEGTLSVPSTSITRPSISSSTVDKDSIPDTHIVSETPMQNPTTIIDQATAATSSRTRSSSTECESPSVIDDVSNFLYEAASREHLKTPENVRPPETEILLDLTHLSNLNMSSTSFATSEEIRPFPKAAPRLENRRSIRKRKSTIYTVTPEKENLMEMKQKQKREYKGKEKGKGKGQAKGKGKGKGKEKYDTGERNADDAIDSDCRDDDDTIRLDCTESYADSIPGEQWVQCIICKLWAHSKCIS</sequence>
<protein>
    <submittedName>
        <fullName evidence="2">Uncharacterized protein</fullName>
    </submittedName>
</protein>
<feature type="compositionally biased region" description="Basic and acidic residues" evidence="1">
    <location>
        <begin position="173"/>
        <end position="195"/>
    </location>
</feature>
<feature type="region of interest" description="Disordered" evidence="1">
    <location>
        <begin position="173"/>
        <end position="231"/>
    </location>
</feature>
<reference evidence="2 3" key="1">
    <citation type="journal article" date="2021" name="BMC Biol.">
        <title>Horizontally acquired antibacterial genes associated with adaptive radiation of ladybird beetles.</title>
        <authorList>
            <person name="Li H.S."/>
            <person name="Tang X.F."/>
            <person name="Huang Y.H."/>
            <person name="Xu Z.Y."/>
            <person name="Chen M.L."/>
            <person name="Du X.Y."/>
            <person name="Qiu B.Y."/>
            <person name="Chen P.T."/>
            <person name="Zhang W."/>
            <person name="Slipinski A."/>
            <person name="Escalona H.E."/>
            <person name="Waterhouse R.M."/>
            <person name="Zwick A."/>
            <person name="Pang H."/>
        </authorList>
    </citation>
    <scope>NUCLEOTIDE SEQUENCE [LARGE SCALE GENOMIC DNA]</scope>
    <source>
        <strain evidence="2">SYSU2018</strain>
    </source>
</reference>
<feature type="non-terminal residue" evidence="2">
    <location>
        <position position="1"/>
    </location>
</feature>
<accession>A0ABD2PB22</accession>
<feature type="compositionally biased region" description="Polar residues" evidence="1">
    <location>
        <begin position="13"/>
        <end position="26"/>
    </location>
</feature>